<evidence type="ECO:0000313" key="2">
    <source>
        <dbReference type="Proteomes" id="UP000000305"/>
    </source>
</evidence>
<accession>E9I5M9</accession>
<gene>
    <name evidence="1" type="ORF">DAPPUDRAFT_341909</name>
</gene>
<dbReference type="EMBL" id="GL735746">
    <property type="protein sequence ID" value="EFX60701.1"/>
    <property type="molecule type" value="Genomic_DNA"/>
</dbReference>
<evidence type="ECO:0000313" key="1">
    <source>
        <dbReference type="EMBL" id="EFX60701.1"/>
    </source>
</evidence>
<reference evidence="1 2" key="1">
    <citation type="journal article" date="2011" name="Science">
        <title>The ecoresponsive genome of Daphnia pulex.</title>
        <authorList>
            <person name="Colbourne J.K."/>
            <person name="Pfrender M.E."/>
            <person name="Gilbert D."/>
            <person name="Thomas W.K."/>
            <person name="Tucker A."/>
            <person name="Oakley T.H."/>
            <person name="Tokishita S."/>
            <person name="Aerts A."/>
            <person name="Arnold G.J."/>
            <person name="Basu M.K."/>
            <person name="Bauer D.J."/>
            <person name="Caceres C.E."/>
            <person name="Carmel L."/>
            <person name="Casola C."/>
            <person name="Choi J.H."/>
            <person name="Detter J.C."/>
            <person name="Dong Q."/>
            <person name="Dusheyko S."/>
            <person name="Eads B.D."/>
            <person name="Frohlich T."/>
            <person name="Geiler-Samerotte K.A."/>
            <person name="Gerlach D."/>
            <person name="Hatcher P."/>
            <person name="Jogdeo S."/>
            <person name="Krijgsveld J."/>
            <person name="Kriventseva E.V."/>
            <person name="Kultz D."/>
            <person name="Laforsch C."/>
            <person name="Lindquist E."/>
            <person name="Lopez J."/>
            <person name="Manak J.R."/>
            <person name="Muller J."/>
            <person name="Pangilinan J."/>
            <person name="Patwardhan R.P."/>
            <person name="Pitluck S."/>
            <person name="Pritham E.J."/>
            <person name="Rechtsteiner A."/>
            <person name="Rho M."/>
            <person name="Rogozin I.B."/>
            <person name="Sakarya O."/>
            <person name="Salamov A."/>
            <person name="Schaack S."/>
            <person name="Shapiro H."/>
            <person name="Shiga Y."/>
            <person name="Skalitzky C."/>
            <person name="Smith Z."/>
            <person name="Souvorov A."/>
            <person name="Sung W."/>
            <person name="Tang Z."/>
            <person name="Tsuchiya D."/>
            <person name="Tu H."/>
            <person name="Vos H."/>
            <person name="Wang M."/>
            <person name="Wolf Y.I."/>
            <person name="Yamagata H."/>
            <person name="Yamada T."/>
            <person name="Ye Y."/>
            <person name="Shaw J.R."/>
            <person name="Andrews J."/>
            <person name="Crease T.J."/>
            <person name="Tang H."/>
            <person name="Lucas S.M."/>
            <person name="Robertson H.M."/>
            <person name="Bork P."/>
            <person name="Koonin E.V."/>
            <person name="Zdobnov E.M."/>
            <person name="Grigoriev I.V."/>
            <person name="Lynch M."/>
            <person name="Boore J.L."/>
        </authorList>
    </citation>
    <scope>NUCLEOTIDE SEQUENCE [LARGE SCALE GENOMIC DNA]</scope>
</reference>
<keyword evidence="2" id="KW-1185">Reference proteome</keyword>
<dbReference type="InParanoid" id="E9I5M9"/>
<dbReference type="HOGENOM" id="CLU_1148222_0_0_1"/>
<protein>
    <submittedName>
        <fullName evidence="1">Uncharacterized protein</fullName>
    </submittedName>
</protein>
<proteinExistence type="predicted"/>
<dbReference type="Proteomes" id="UP000000305">
    <property type="component" value="Unassembled WGS sequence"/>
</dbReference>
<dbReference type="KEGG" id="dpx:DAPPUDRAFT_341909"/>
<organism evidence="1 2">
    <name type="scientific">Daphnia pulex</name>
    <name type="common">Water flea</name>
    <dbReference type="NCBI Taxonomy" id="6669"/>
    <lineage>
        <taxon>Eukaryota</taxon>
        <taxon>Metazoa</taxon>
        <taxon>Ecdysozoa</taxon>
        <taxon>Arthropoda</taxon>
        <taxon>Crustacea</taxon>
        <taxon>Branchiopoda</taxon>
        <taxon>Diplostraca</taxon>
        <taxon>Cladocera</taxon>
        <taxon>Anomopoda</taxon>
        <taxon>Daphniidae</taxon>
        <taxon>Daphnia</taxon>
    </lineage>
</organism>
<dbReference type="AlphaFoldDB" id="E9I5M9"/>
<sequence>MEVGIDQLASLDLKNEIKDNLTQVLAEYVKRQEETAESPRAQFETALGQDVIETLLPPIEFDGFFKFDEELMQKEARMVDVAKKRSAIRSENSYLDNIFAELHYRFLEQKNAHIQNLRSLVGTVSDQTLDVILYQICLDKINSVMQNHRIFVEALHAMRDELRNNLLASDRALVPPIKTSVGATGMEFLTEYKLYTDFVENLRGFWSSVKSVERAGGETCEEFLQAIGDRIRPTSPPSRAGL</sequence>
<name>E9I5M9_DAPPU</name>